<keyword evidence="1" id="KW-0812">Transmembrane</keyword>
<feature type="transmembrane region" description="Helical" evidence="1">
    <location>
        <begin position="128"/>
        <end position="151"/>
    </location>
</feature>
<proteinExistence type="predicted"/>
<feature type="transmembrane region" description="Helical" evidence="1">
    <location>
        <begin position="63"/>
        <end position="83"/>
    </location>
</feature>
<organism evidence="2 3">
    <name type="scientific">Orchesella dallaii</name>
    <dbReference type="NCBI Taxonomy" id="48710"/>
    <lineage>
        <taxon>Eukaryota</taxon>
        <taxon>Metazoa</taxon>
        <taxon>Ecdysozoa</taxon>
        <taxon>Arthropoda</taxon>
        <taxon>Hexapoda</taxon>
        <taxon>Collembola</taxon>
        <taxon>Entomobryomorpha</taxon>
        <taxon>Entomobryoidea</taxon>
        <taxon>Orchesellidae</taxon>
        <taxon>Orchesellinae</taxon>
        <taxon>Orchesella</taxon>
    </lineage>
</organism>
<accession>A0ABP1R1G1</accession>
<evidence type="ECO:0000313" key="2">
    <source>
        <dbReference type="EMBL" id="CAL8117503.1"/>
    </source>
</evidence>
<evidence type="ECO:0008006" key="4">
    <source>
        <dbReference type="Google" id="ProtNLM"/>
    </source>
</evidence>
<reference evidence="2 3" key="1">
    <citation type="submission" date="2024-08" db="EMBL/GenBank/DDBJ databases">
        <authorList>
            <person name="Cucini C."/>
            <person name="Frati F."/>
        </authorList>
    </citation>
    <scope>NUCLEOTIDE SEQUENCE [LARGE SCALE GENOMIC DNA]</scope>
</reference>
<keyword evidence="3" id="KW-1185">Reference proteome</keyword>
<keyword evidence="1" id="KW-0472">Membrane</keyword>
<evidence type="ECO:0000256" key="1">
    <source>
        <dbReference type="SAM" id="Phobius"/>
    </source>
</evidence>
<dbReference type="EMBL" id="CAXLJM020000054">
    <property type="protein sequence ID" value="CAL8117503.1"/>
    <property type="molecule type" value="Genomic_DNA"/>
</dbReference>
<keyword evidence="1" id="KW-1133">Transmembrane helix</keyword>
<feature type="transmembrane region" description="Helical" evidence="1">
    <location>
        <begin position="17"/>
        <end position="43"/>
    </location>
</feature>
<protein>
    <recommendedName>
        <fullName evidence="4">Transmembrane protein</fullName>
    </recommendedName>
</protein>
<evidence type="ECO:0000313" key="3">
    <source>
        <dbReference type="Proteomes" id="UP001642540"/>
    </source>
</evidence>
<gene>
    <name evidence="2" type="ORF">ODALV1_LOCUS17725</name>
</gene>
<dbReference type="Proteomes" id="UP001642540">
    <property type="component" value="Unassembled WGS sequence"/>
</dbReference>
<sequence length="164" mass="18636">MAQQVSTVEIPSKKSELFWIIGGIMLTFIRVLSIFLMASYPLLVWADTEQPTCNNFYDNHIALFIRVSAVTSTFAIVVFLHMLNHPETKYPLCKKLAYKLHRPLYGIMITCQITILVLYLTSCMDRTVFPICMAIILGVFATIDFVLYTIIKNAGDELVMETSV</sequence>
<comment type="caution">
    <text evidence="2">The sequence shown here is derived from an EMBL/GenBank/DDBJ whole genome shotgun (WGS) entry which is preliminary data.</text>
</comment>
<feature type="transmembrane region" description="Helical" evidence="1">
    <location>
        <begin position="104"/>
        <end position="122"/>
    </location>
</feature>
<name>A0ABP1R1G1_9HEXA</name>